<sequence length="162" mass="17916">MKAIFLSILLIFLCSCSGIASISQPPSDEEIKEARKLNSPIALSAIFGQRNTANGIEVMITYSNISSKTMKYVTFEVVALNAVNDVVAGEIRGKKVTILKDTGPIEANGWSFPKWKNAIYHRNAIQLIVQKIRVEYMDGSIETVEKPFKLSSAVGQIEDKTY</sequence>
<evidence type="ECO:0000313" key="3">
    <source>
        <dbReference type="Proteomes" id="UP000004263"/>
    </source>
</evidence>
<dbReference type="Proteomes" id="UP000004263">
    <property type="component" value="Unassembled WGS sequence"/>
</dbReference>
<accession>Q1N457</accession>
<gene>
    <name evidence="2" type="ORF">RED65_14967</name>
</gene>
<keyword evidence="1" id="KW-0732">Signal</keyword>
<dbReference type="PROSITE" id="PS51257">
    <property type="entry name" value="PROKAR_LIPOPROTEIN"/>
    <property type="match status" value="1"/>
</dbReference>
<organism evidence="2 3">
    <name type="scientific">Bermanella marisrubri</name>
    <dbReference type="NCBI Taxonomy" id="207949"/>
    <lineage>
        <taxon>Bacteria</taxon>
        <taxon>Pseudomonadati</taxon>
        <taxon>Pseudomonadota</taxon>
        <taxon>Gammaproteobacteria</taxon>
        <taxon>Oceanospirillales</taxon>
        <taxon>Oceanospirillaceae</taxon>
        <taxon>Bermanella</taxon>
    </lineage>
</organism>
<dbReference type="HOGENOM" id="CLU_1632139_0_0_6"/>
<dbReference type="RefSeq" id="WP_007018079.1">
    <property type="nucleotide sequence ID" value="NZ_CH724115.1"/>
</dbReference>
<comment type="caution">
    <text evidence="2">The sequence shown here is derived from an EMBL/GenBank/DDBJ whole genome shotgun (WGS) entry which is preliminary data.</text>
</comment>
<dbReference type="EMBL" id="AAQH01000003">
    <property type="protein sequence ID" value="EAT13008.1"/>
    <property type="molecule type" value="Genomic_DNA"/>
</dbReference>
<name>Q1N457_9GAMM</name>
<reference evidence="2 3" key="1">
    <citation type="submission" date="2006-03" db="EMBL/GenBank/DDBJ databases">
        <authorList>
            <person name="Pinhassi J."/>
            <person name="Pedros-Alio C."/>
            <person name="Ferriera S."/>
            <person name="Johnson J."/>
            <person name="Kravitz S."/>
            <person name="Halpern A."/>
            <person name="Remington K."/>
            <person name="Beeson K."/>
            <person name="Tran B."/>
            <person name="Rogers Y.-H."/>
            <person name="Friedman R."/>
            <person name="Venter J.C."/>
        </authorList>
    </citation>
    <scope>NUCLEOTIDE SEQUENCE [LARGE SCALE GENOMIC DNA]</scope>
    <source>
        <strain evidence="2 3">RED65</strain>
    </source>
</reference>
<feature type="chain" id="PRO_5004194824" description="Lipoprotein" evidence="1">
    <location>
        <begin position="21"/>
        <end position="162"/>
    </location>
</feature>
<evidence type="ECO:0008006" key="4">
    <source>
        <dbReference type="Google" id="ProtNLM"/>
    </source>
</evidence>
<feature type="signal peptide" evidence="1">
    <location>
        <begin position="1"/>
        <end position="20"/>
    </location>
</feature>
<keyword evidence="3" id="KW-1185">Reference proteome</keyword>
<evidence type="ECO:0000256" key="1">
    <source>
        <dbReference type="SAM" id="SignalP"/>
    </source>
</evidence>
<dbReference type="AlphaFoldDB" id="Q1N457"/>
<evidence type="ECO:0000313" key="2">
    <source>
        <dbReference type="EMBL" id="EAT13008.1"/>
    </source>
</evidence>
<proteinExistence type="predicted"/>
<protein>
    <recommendedName>
        <fullName evidence="4">Lipoprotein</fullName>
    </recommendedName>
</protein>